<dbReference type="InterPro" id="IPR000847">
    <property type="entry name" value="LysR_HTH_N"/>
</dbReference>
<dbReference type="PANTHER" id="PTHR30537:SF5">
    <property type="entry name" value="HTH-TYPE TRANSCRIPTIONAL ACTIVATOR TTDR-RELATED"/>
    <property type="match status" value="1"/>
</dbReference>
<sequence>MFLKNLELFLLIVEKGGLSAAGREMGLSPASVSERLATLESYYGASLLNRTTRAISLTDEGRLLVEGARRLLNEAGELHASIRSGTQHLSGPIRLSAPQDLGRQYIEPILSRFLDEHPNVSLDLNLGDGYVDLVSQGLDFAIRYGALADSSLRARPLGENRRVVCAAPRYLERHGTPTHPSELAGHECLVMRLGINTAREWTFSRHGEGHRVMVQGRRIANDGGLVRQWCLEGHGISLKSIWDVREDLKSGRLVELLPDFTAGSTLLQIVYPTARVQPSRVRALIERLVSELAATETAV</sequence>
<dbReference type="Pfam" id="PF00126">
    <property type="entry name" value="HTH_1"/>
    <property type="match status" value="1"/>
</dbReference>
<dbReference type="FunFam" id="3.40.190.290:FF:000001">
    <property type="entry name" value="Transcriptional regulator, LysR family"/>
    <property type="match status" value="1"/>
</dbReference>
<gene>
    <name evidence="6" type="ORF">HNO91_06670</name>
</gene>
<dbReference type="SUPFAM" id="SSF46785">
    <property type="entry name" value="Winged helix' DNA-binding domain"/>
    <property type="match status" value="1"/>
</dbReference>
<proteinExistence type="inferred from homology"/>
<dbReference type="CDD" id="cd08422">
    <property type="entry name" value="PBP2_CrgA_like"/>
    <property type="match status" value="1"/>
</dbReference>
<dbReference type="AlphaFoldDB" id="A0A7Y6DFN2"/>
<dbReference type="Gene3D" id="1.10.10.10">
    <property type="entry name" value="Winged helix-like DNA-binding domain superfamily/Winged helix DNA-binding domain"/>
    <property type="match status" value="1"/>
</dbReference>
<evidence type="ECO:0000256" key="1">
    <source>
        <dbReference type="ARBA" id="ARBA00009437"/>
    </source>
</evidence>
<dbReference type="GO" id="GO:0003700">
    <property type="term" value="F:DNA-binding transcription factor activity"/>
    <property type="evidence" value="ECO:0007669"/>
    <property type="project" value="InterPro"/>
</dbReference>
<dbReference type="FunFam" id="1.10.10.10:FF:000001">
    <property type="entry name" value="LysR family transcriptional regulator"/>
    <property type="match status" value="1"/>
</dbReference>
<dbReference type="InterPro" id="IPR005119">
    <property type="entry name" value="LysR_subst-bd"/>
</dbReference>
<protein>
    <submittedName>
        <fullName evidence="6">LysR family transcriptional regulator</fullName>
    </submittedName>
</protein>
<dbReference type="PROSITE" id="PS50931">
    <property type="entry name" value="HTH_LYSR"/>
    <property type="match status" value="1"/>
</dbReference>
<comment type="caution">
    <text evidence="6">The sequence shown here is derived from an EMBL/GenBank/DDBJ whole genome shotgun (WGS) entry which is preliminary data.</text>
</comment>
<keyword evidence="4" id="KW-0804">Transcription</keyword>
<name>A0A7Y6DFN2_9PSED</name>
<dbReference type="Gene3D" id="3.40.190.290">
    <property type="match status" value="1"/>
</dbReference>
<evidence type="ECO:0000256" key="4">
    <source>
        <dbReference type="ARBA" id="ARBA00023163"/>
    </source>
</evidence>
<dbReference type="Proteomes" id="UP000536720">
    <property type="component" value="Unassembled WGS sequence"/>
</dbReference>
<comment type="similarity">
    <text evidence="1">Belongs to the LysR transcriptional regulatory family.</text>
</comment>
<evidence type="ECO:0000313" key="7">
    <source>
        <dbReference type="Proteomes" id="UP000536720"/>
    </source>
</evidence>
<feature type="domain" description="HTH lysR-type" evidence="5">
    <location>
        <begin position="1"/>
        <end position="58"/>
    </location>
</feature>
<dbReference type="EMBL" id="JABFMR010000004">
    <property type="protein sequence ID" value="NUT86095.1"/>
    <property type="molecule type" value="Genomic_DNA"/>
</dbReference>
<evidence type="ECO:0000313" key="6">
    <source>
        <dbReference type="EMBL" id="NUT86095.1"/>
    </source>
</evidence>
<evidence type="ECO:0000256" key="2">
    <source>
        <dbReference type="ARBA" id="ARBA00023015"/>
    </source>
</evidence>
<evidence type="ECO:0000256" key="3">
    <source>
        <dbReference type="ARBA" id="ARBA00023125"/>
    </source>
</evidence>
<organism evidence="6 7">
    <name type="scientific">Pseudomonas corrugata</name>
    <dbReference type="NCBI Taxonomy" id="47879"/>
    <lineage>
        <taxon>Bacteria</taxon>
        <taxon>Pseudomonadati</taxon>
        <taxon>Pseudomonadota</taxon>
        <taxon>Gammaproteobacteria</taxon>
        <taxon>Pseudomonadales</taxon>
        <taxon>Pseudomonadaceae</taxon>
        <taxon>Pseudomonas</taxon>
    </lineage>
</organism>
<reference evidence="6 7" key="1">
    <citation type="journal article" date="2020" name="Front. Plant Sci.">
        <title>Isolation of Rhizosphere Bacteria That Improve Quality and Water Stress Tolerance in Greenhouse Ornamentals.</title>
        <authorList>
            <person name="Nordstedt N.P."/>
            <person name="Jones M.L."/>
        </authorList>
    </citation>
    <scope>NUCLEOTIDE SEQUENCE [LARGE SCALE GENOMIC DNA]</scope>
    <source>
        <strain evidence="6 7">C7D2</strain>
    </source>
</reference>
<accession>A0A7Y6DFN2</accession>
<keyword evidence="3" id="KW-0238">DNA-binding</keyword>
<evidence type="ECO:0000259" key="5">
    <source>
        <dbReference type="PROSITE" id="PS50931"/>
    </source>
</evidence>
<dbReference type="InterPro" id="IPR058163">
    <property type="entry name" value="LysR-type_TF_proteobact-type"/>
</dbReference>
<dbReference type="PANTHER" id="PTHR30537">
    <property type="entry name" value="HTH-TYPE TRANSCRIPTIONAL REGULATOR"/>
    <property type="match status" value="1"/>
</dbReference>
<dbReference type="RefSeq" id="WP_175362031.1">
    <property type="nucleotide sequence ID" value="NZ_JABFMR010000004.1"/>
</dbReference>
<keyword evidence="2" id="KW-0805">Transcription regulation</keyword>
<dbReference type="Pfam" id="PF03466">
    <property type="entry name" value="LysR_substrate"/>
    <property type="match status" value="1"/>
</dbReference>
<dbReference type="GO" id="GO:0003677">
    <property type="term" value="F:DNA binding"/>
    <property type="evidence" value="ECO:0007669"/>
    <property type="project" value="UniProtKB-KW"/>
</dbReference>
<dbReference type="InterPro" id="IPR036388">
    <property type="entry name" value="WH-like_DNA-bd_sf"/>
</dbReference>
<dbReference type="SUPFAM" id="SSF53850">
    <property type="entry name" value="Periplasmic binding protein-like II"/>
    <property type="match status" value="1"/>
</dbReference>
<dbReference type="InterPro" id="IPR036390">
    <property type="entry name" value="WH_DNA-bd_sf"/>
</dbReference>